<reference evidence="1" key="1">
    <citation type="journal article" date="2014" name="Int. J. Syst. Evol. Microbiol.">
        <title>Complete genome of a new Firmicutes species belonging to the dominant human colonic microbiota ('Ruminococcus bicirculans') reveals two chromosomes and a selective capacity to utilize plant glucans.</title>
        <authorList>
            <consortium name="NISC Comparative Sequencing Program"/>
            <person name="Wegmann U."/>
            <person name="Louis P."/>
            <person name="Goesmann A."/>
            <person name="Henrissat B."/>
            <person name="Duncan S.H."/>
            <person name="Flint H.J."/>
        </authorList>
    </citation>
    <scope>NUCLEOTIDE SEQUENCE</scope>
    <source>
        <strain evidence="1">CECT 8869</strain>
    </source>
</reference>
<name>A0ABT8RKK4_9FLAO</name>
<organism evidence="1 2">
    <name type="scientific">Maribacter confluentis</name>
    <dbReference type="NCBI Taxonomy" id="1656093"/>
    <lineage>
        <taxon>Bacteria</taxon>
        <taxon>Pseudomonadati</taxon>
        <taxon>Bacteroidota</taxon>
        <taxon>Flavobacteriia</taxon>
        <taxon>Flavobacteriales</taxon>
        <taxon>Flavobacteriaceae</taxon>
        <taxon>Maribacter</taxon>
    </lineage>
</organism>
<sequence>MTKEMLCNALNYINASREKRGEMAATILSQPSLIPLLIEIMKDDKAPLSAKASWVLEFVAKDDIHHIFHNIQPFKDALPYLSLESSIRPASKICELLVSYQYGDGPKYKLTKTELNTIAEVAFDWLIGEHKVATKAYAMTTLFSLGKSIDWIHPELEQILKLNFEYGSAAYKARARMTLKAIEKLKKD</sequence>
<gene>
    <name evidence="1" type="ORF">Q2T41_01410</name>
</gene>
<evidence type="ECO:0000313" key="1">
    <source>
        <dbReference type="EMBL" id="MDO1511320.1"/>
    </source>
</evidence>
<dbReference type="RefSeq" id="WP_304434502.1">
    <property type="nucleotide sequence ID" value="NZ_JAUKUC010000001.1"/>
</dbReference>
<keyword evidence="1" id="KW-0456">Lyase</keyword>
<proteinExistence type="predicted"/>
<comment type="caution">
    <text evidence="1">The sequence shown here is derived from an EMBL/GenBank/DDBJ whole genome shotgun (WGS) entry which is preliminary data.</text>
</comment>
<dbReference type="GO" id="GO:0016829">
    <property type="term" value="F:lyase activity"/>
    <property type="evidence" value="ECO:0007669"/>
    <property type="project" value="UniProtKB-KW"/>
</dbReference>
<dbReference type="Proteomes" id="UP001168579">
    <property type="component" value="Unassembled WGS sequence"/>
</dbReference>
<accession>A0ABT8RKK4</accession>
<evidence type="ECO:0000313" key="2">
    <source>
        <dbReference type="Proteomes" id="UP001168579"/>
    </source>
</evidence>
<dbReference type="EMBL" id="JAUKUC010000001">
    <property type="protein sequence ID" value="MDO1511320.1"/>
    <property type="molecule type" value="Genomic_DNA"/>
</dbReference>
<protein>
    <submittedName>
        <fullName evidence="1">Adenylosuccinate lyase</fullName>
    </submittedName>
</protein>
<keyword evidence="2" id="KW-1185">Reference proteome</keyword>
<reference evidence="1" key="2">
    <citation type="submission" date="2023-06" db="EMBL/GenBank/DDBJ databases">
        <authorList>
            <person name="Lucena T."/>
            <person name="Sun Q."/>
        </authorList>
    </citation>
    <scope>NUCLEOTIDE SEQUENCE</scope>
    <source>
        <strain evidence="1">CECT 8869</strain>
    </source>
</reference>